<dbReference type="Proteomes" id="UP000182235">
    <property type="component" value="Unassembled WGS sequence"/>
</dbReference>
<protein>
    <submittedName>
        <fullName evidence="2">Uncharacterized protein</fullName>
    </submittedName>
</protein>
<evidence type="ECO:0000313" key="3">
    <source>
        <dbReference type="Proteomes" id="UP000182235"/>
    </source>
</evidence>
<evidence type="ECO:0000256" key="1">
    <source>
        <dbReference type="SAM" id="MobiDB-lite"/>
    </source>
</evidence>
<dbReference type="AlphaFoldDB" id="A0A1J9PES5"/>
<proteinExistence type="predicted"/>
<evidence type="ECO:0000313" key="2">
    <source>
        <dbReference type="EMBL" id="OJD14518.1"/>
    </source>
</evidence>
<organism evidence="2 3">
    <name type="scientific">Emergomyces pasteurianus Ep9510</name>
    <dbReference type="NCBI Taxonomy" id="1447872"/>
    <lineage>
        <taxon>Eukaryota</taxon>
        <taxon>Fungi</taxon>
        <taxon>Dikarya</taxon>
        <taxon>Ascomycota</taxon>
        <taxon>Pezizomycotina</taxon>
        <taxon>Eurotiomycetes</taxon>
        <taxon>Eurotiomycetidae</taxon>
        <taxon>Onygenales</taxon>
        <taxon>Ajellomycetaceae</taxon>
        <taxon>Emergomyces</taxon>
    </lineage>
</organism>
<feature type="compositionally biased region" description="Basic residues" evidence="1">
    <location>
        <begin position="23"/>
        <end position="32"/>
    </location>
</feature>
<accession>A0A1J9PES5</accession>
<keyword evidence="3" id="KW-1185">Reference proteome</keyword>
<dbReference type="VEuPathDB" id="FungiDB:AJ78_05132"/>
<sequence length="65" mass="7130">MLCAGVVETPSPESHQQIDRRPERRARRHSLKAHTAADPERPWCPAYAVAVDSDASGDVFTSDAL</sequence>
<feature type="region of interest" description="Disordered" evidence="1">
    <location>
        <begin position="1"/>
        <end position="37"/>
    </location>
</feature>
<dbReference type="EMBL" id="LGRN01000214">
    <property type="protein sequence ID" value="OJD14518.1"/>
    <property type="molecule type" value="Genomic_DNA"/>
</dbReference>
<gene>
    <name evidence="2" type="ORF">AJ78_05132</name>
</gene>
<comment type="caution">
    <text evidence="2">The sequence shown here is derived from an EMBL/GenBank/DDBJ whole genome shotgun (WGS) entry which is preliminary data.</text>
</comment>
<name>A0A1J9PES5_9EURO</name>
<reference evidence="2 3" key="1">
    <citation type="submission" date="2015-07" db="EMBL/GenBank/DDBJ databases">
        <title>Emmonsia species relationships and genome sequence.</title>
        <authorList>
            <consortium name="The Broad Institute Genomics Platform"/>
            <person name="Cuomo C.A."/>
            <person name="Munoz J.F."/>
            <person name="Imamovic A."/>
            <person name="Priest M.E."/>
            <person name="Young S."/>
            <person name="Clay O.K."/>
            <person name="McEwen J.G."/>
        </authorList>
    </citation>
    <scope>NUCLEOTIDE SEQUENCE [LARGE SCALE GENOMIC DNA]</scope>
    <source>
        <strain evidence="2 3">UAMH 9510</strain>
    </source>
</reference>